<dbReference type="Pfam" id="PF02602">
    <property type="entry name" value="HEM4"/>
    <property type="match status" value="1"/>
</dbReference>
<dbReference type="InterPro" id="IPR036108">
    <property type="entry name" value="4pyrrol_syn_uPrphyn_synt_sf"/>
</dbReference>
<protein>
    <submittedName>
        <fullName evidence="2">Uroporphyrinogen III synthase</fullName>
        <ecNumber evidence="2">4.2.1.75</ecNumber>
    </submittedName>
</protein>
<evidence type="ECO:0000313" key="2">
    <source>
        <dbReference type="EMBL" id="AEM25269.1"/>
    </source>
</evidence>
<dbReference type="SUPFAM" id="SSF69618">
    <property type="entry name" value="HemD-like"/>
    <property type="match status" value="1"/>
</dbReference>
<sequence length="265" mass="30368">MLAKKVFILTRPNSNKILSDRLSDIGFESLSLPSLKIVSLDLQNVPLPEIYDFIFFSSSNAVKFYLIQLNKIYGPIKTWPTKTVIVTVGSATADSFRSCNFINMDLLTILSPDSSAAQLDSESLWKVLRNQSLYGKRFLFVRGTTGRDWLINKVSKYCEVDICSVYSRDNIEWSYNDSEQLKSISVGSTSTVIWLFTSTESVEATIRNITILNLSNWFNSCKFIVTHRRIYNFLSDYFLKRRVSEIFIKECLPYNESIISACKDI</sequence>
<gene>
    <name evidence="2" type="primary">hemD</name>
</gene>
<feature type="domain" description="Tetrapyrrole biosynthesis uroporphyrinogen III synthase" evidence="1">
    <location>
        <begin position="18"/>
        <end position="245"/>
    </location>
</feature>
<dbReference type="GO" id="GO:0004852">
    <property type="term" value="F:uroporphyrinogen-III synthase activity"/>
    <property type="evidence" value="ECO:0007669"/>
    <property type="project" value="UniProtKB-EC"/>
</dbReference>
<dbReference type="CDD" id="cd06578">
    <property type="entry name" value="HemD"/>
    <property type="match status" value="1"/>
</dbReference>
<dbReference type="Gene3D" id="3.40.50.10090">
    <property type="match status" value="2"/>
</dbReference>
<evidence type="ECO:0000259" key="1">
    <source>
        <dbReference type="Pfam" id="PF02602"/>
    </source>
</evidence>
<dbReference type="AlphaFoldDB" id="G1C9L6"/>
<accession>G1C9L6</accession>
<proteinExistence type="predicted"/>
<name>G1C9L6_9PROT</name>
<organism evidence="2">
    <name type="scientific">Candidatus Kinetoplastidibacterium galati</name>
    <dbReference type="NCBI Taxonomy" id="994695"/>
    <lineage>
        <taxon>Bacteria</taxon>
        <taxon>Pseudomonadati</taxon>
        <taxon>Pseudomonadota</taxon>
        <taxon>Betaproteobacteria</taxon>
        <taxon>Candidatus Kinetoplastidibacterium</taxon>
    </lineage>
</organism>
<dbReference type="InterPro" id="IPR003754">
    <property type="entry name" value="4pyrrol_synth_uPrphyn_synth"/>
</dbReference>
<keyword evidence="2" id="KW-0456">Lyase</keyword>
<dbReference type="EMBL" id="JF756611">
    <property type="protein sequence ID" value="AEM25269.1"/>
    <property type="molecule type" value="Genomic_DNA"/>
</dbReference>
<reference evidence="2" key="1">
    <citation type="journal article" date="2011" name="PLoS ONE">
        <title>Identification and Phylogenetic Analysis of Heme Synthesis Genes in Trypanosomatids and Their Bacterial Endosymbionts.</title>
        <authorList>
            <person name="Alves J.M.P."/>
            <person name="Voegtly L.J."/>
            <person name="Matveyev A.V."/>
            <person name="Lara A.M."/>
            <person name="da Silva F.M."/>
            <person name="Serrano M.G."/>
            <person name="Buck G.A."/>
            <person name="Teixeira M.M.G."/>
            <person name="Camargo E.P."/>
        </authorList>
    </citation>
    <scope>NUCLEOTIDE SEQUENCE</scope>
</reference>
<dbReference type="EC" id="4.2.1.75" evidence="2"/>
<dbReference type="GO" id="GO:0033014">
    <property type="term" value="P:tetrapyrrole biosynthetic process"/>
    <property type="evidence" value="ECO:0007669"/>
    <property type="project" value="InterPro"/>
</dbReference>